<dbReference type="PANTHER" id="PTHR47955">
    <property type="entry name" value="CYTOCHROME P450 FAMILY 71 PROTEIN"/>
    <property type="match status" value="1"/>
</dbReference>
<dbReference type="OrthoDB" id="2789670at2759"/>
<protein>
    <submittedName>
        <fullName evidence="16">Cytochrome P450 CYP2 subfamily</fullName>
    </submittedName>
</protein>
<evidence type="ECO:0000256" key="14">
    <source>
        <dbReference type="SAM" id="Phobius"/>
    </source>
</evidence>
<gene>
    <name evidence="16" type="ORF">CDL12_09169</name>
</gene>
<dbReference type="Gene3D" id="1.10.630.10">
    <property type="entry name" value="Cytochrome P450"/>
    <property type="match status" value="1"/>
</dbReference>
<comment type="subcellular location">
    <subcellularLocation>
        <location evidence="2">Membrane</location>
        <topology evidence="2">Single-pass membrane protein</topology>
    </subcellularLocation>
</comment>
<comment type="similarity">
    <text evidence="3 13">Belongs to the cytochrome P450 family.</text>
</comment>
<evidence type="ECO:0000256" key="15">
    <source>
        <dbReference type="SAM" id="SignalP"/>
    </source>
</evidence>
<evidence type="ECO:0000256" key="10">
    <source>
        <dbReference type="ARBA" id="ARBA00023033"/>
    </source>
</evidence>
<dbReference type="PANTHER" id="PTHR47955:SF22">
    <property type="entry name" value="CYTOCHROME P450 83B1-LIKE"/>
    <property type="match status" value="1"/>
</dbReference>
<keyword evidence="11 14" id="KW-0472">Membrane</keyword>
<dbReference type="FunFam" id="1.10.630.10:FF:000011">
    <property type="entry name" value="Cytochrome P450 83B1"/>
    <property type="match status" value="1"/>
</dbReference>
<dbReference type="InterPro" id="IPR036396">
    <property type="entry name" value="Cyt_P450_sf"/>
</dbReference>
<keyword evidence="17" id="KW-1185">Reference proteome</keyword>
<evidence type="ECO:0000256" key="3">
    <source>
        <dbReference type="ARBA" id="ARBA00010617"/>
    </source>
</evidence>
<keyword evidence="15" id="KW-0732">Signal</keyword>
<keyword evidence="10 13" id="KW-0503">Monooxygenase</keyword>
<evidence type="ECO:0000256" key="5">
    <source>
        <dbReference type="ARBA" id="ARBA00022692"/>
    </source>
</evidence>
<dbReference type="PROSITE" id="PS00086">
    <property type="entry name" value="CYTOCHROME_P450"/>
    <property type="match status" value="1"/>
</dbReference>
<evidence type="ECO:0000256" key="11">
    <source>
        <dbReference type="ARBA" id="ARBA00023136"/>
    </source>
</evidence>
<comment type="caution">
    <text evidence="16">The sequence shown here is derived from an EMBL/GenBank/DDBJ whole genome shotgun (WGS) entry which is preliminary data.</text>
</comment>
<comment type="cofactor">
    <cofactor evidence="1 12">
        <name>heme</name>
        <dbReference type="ChEBI" id="CHEBI:30413"/>
    </cofactor>
</comment>
<dbReference type="Pfam" id="PF00067">
    <property type="entry name" value="p450"/>
    <property type="match status" value="1"/>
</dbReference>
<keyword evidence="9 12" id="KW-0408">Iron</keyword>
<keyword evidence="6 12" id="KW-0479">Metal-binding</keyword>
<dbReference type="SUPFAM" id="SSF48264">
    <property type="entry name" value="Cytochrome P450"/>
    <property type="match status" value="1"/>
</dbReference>
<dbReference type="AlphaFoldDB" id="A0A2G9HKW8"/>
<reference evidence="17" key="1">
    <citation type="journal article" date="2018" name="Gigascience">
        <title>Genome assembly of the Pink Ipe (Handroanthus impetiginosus, Bignoniaceae), a highly valued, ecologically keystone Neotropical timber forest tree.</title>
        <authorList>
            <person name="Silva-Junior O.B."/>
            <person name="Grattapaglia D."/>
            <person name="Novaes E."/>
            <person name="Collevatti R.G."/>
        </authorList>
    </citation>
    <scope>NUCLEOTIDE SEQUENCE [LARGE SCALE GENOMIC DNA]</scope>
    <source>
        <strain evidence="17">cv. UFG-1</strain>
    </source>
</reference>
<evidence type="ECO:0000256" key="4">
    <source>
        <dbReference type="ARBA" id="ARBA00022617"/>
    </source>
</evidence>
<dbReference type="EMBL" id="NKXS01001511">
    <property type="protein sequence ID" value="PIN18172.1"/>
    <property type="molecule type" value="Genomic_DNA"/>
</dbReference>
<dbReference type="GO" id="GO:0020037">
    <property type="term" value="F:heme binding"/>
    <property type="evidence" value="ECO:0007669"/>
    <property type="project" value="InterPro"/>
</dbReference>
<feature type="binding site" description="axial binding residue" evidence="12">
    <location>
        <position position="442"/>
    </location>
    <ligand>
        <name>heme</name>
        <dbReference type="ChEBI" id="CHEBI:30413"/>
    </ligand>
    <ligandPart>
        <name>Fe</name>
        <dbReference type="ChEBI" id="CHEBI:18248"/>
    </ligandPart>
</feature>
<evidence type="ECO:0000256" key="2">
    <source>
        <dbReference type="ARBA" id="ARBA00004167"/>
    </source>
</evidence>
<keyword evidence="5 14" id="KW-0812">Transmembrane</keyword>
<name>A0A2G9HKW8_9LAMI</name>
<dbReference type="GO" id="GO:0016705">
    <property type="term" value="F:oxidoreductase activity, acting on paired donors, with incorporation or reduction of molecular oxygen"/>
    <property type="evidence" value="ECO:0007669"/>
    <property type="project" value="InterPro"/>
</dbReference>
<organism evidence="16 17">
    <name type="scientific">Handroanthus impetiginosus</name>
    <dbReference type="NCBI Taxonomy" id="429701"/>
    <lineage>
        <taxon>Eukaryota</taxon>
        <taxon>Viridiplantae</taxon>
        <taxon>Streptophyta</taxon>
        <taxon>Embryophyta</taxon>
        <taxon>Tracheophyta</taxon>
        <taxon>Spermatophyta</taxon>
        <taxon>Magnoliopsida</taxon>
        <taxon>eudicotyledons</taxon>
        <taxon>Gunneridae</taxon>
        <taxon>Pentapetalae</taxon>
        <taxon>asterids</taxon>
        <taxon>lamiids</taxon>
        <taxon>Lamiales</taxon>
        <taxon>Bignoniaceae</taxon>
        <taxon>Crescentiina</taxon>
        <taxon>Tabebuia alliance</taxon>
        <taxon>Handroanthus</taxon>
    </lineage>
</organism>
<sequence length="500" mass="57191">MILFLLLVTLPIVSLYILLKNRAAKALTPPGPPGLPLIGHLHQLSTSTNLHEFLWQLSKKYGPIMYLKLGSVPLVVISSAKLAKEVLKTHDNVFCSRPKFVGQQKLSYDGLDIAFSPYSDYWRELRKITTLHLFSQKKVQSFSPIREDEISRLVAKISSFASTSQVLNLNETMTSFTSTLICRVAFGERYDEEGSKRRRFDELLREAQAMMASFFISDYFPGFSWVDKLSGLMSQLEKTFKRLDEFYQELIDEHLDFDRRNTAENDDDGDILDVLIRLKEGRSCSIDLNWENIKGLLMNIFIGGTETIAAAVIWTMTILVTRPNMMEKVQAQIRELVGRKGKLNEDDLQKLSYLRAVINEALRLYPPLPLLLPRTATEKCMVEGYEVLPKTLVYVNMWAIARDPKYWENPDEFLPERFLHENIDVRGQEFGMIPFGSGRRVCPGIFMGLATVGVTIANLLYYFDWELPHGVTPQDIDMDVLPGLAAHKKNALYLIPRKHI</sequence>
<dbReference type="CDD" id="cd11072">
    <property type="entry name" value="CYP71-like"/>
    <property type="match status" value="1"/>
</dbReference>
<keyword evidence="7 14" id="KW-1133">Transmembrane helix</keyword>
<dbReference type="GO" id="GO:0005506">
    <property type="term" value="F:iron ion binding"/>
    <property type="evidence" value="ECO:0007669"/>
    <property type="project" value="InterPro"/>
</dbReference>
<dbReference type="InterPro" id="IPR017972">
    <property type="entry name" value="Cyt_P450_CS"/>
</dbReference>
<dbReference type="STRING" id="429701.A0A2G9HKW8"/>
<dbReference type="PRINTS" id="PR00463">
    <property type="entry name" value="EP450I"/>
</dbReference>
<evidence type="ECO:0000256" key="1">
    <source>
        <dbReference type="ARBA" id="ARBA00001971"/>
    </source>
</evidence>
<keyword evidence="4 12" id="KW-0349">Heme</keyword>
<evidence type="ECO:0000256" key="8">
    <source>
        <dbReference type="ARBA" id="ARBA00023002"/>
    </source>
</evidence>
<feature type="chain" id="PRO_5013822756" evidence="15">
    <location>
        <begin position="27"/>
        <end position="500"/>
    </location>
</feature>
<evidence type="ECO:0000313" key="16">
    <source>
        <dbReference type="EMBL" id="PIN18172.1"/>
    </source>
</evidence>
<proteinExistence type="inferred from homology"/>
<dbReference type="InterPro" id="IPR002401">
    <property type="entry name" value="Cyt_P450_E_grp-I"/>
</dbReference>
<evidence type="ECO:0000256" key="9">
    <source>
        <dbReference type="ARBA" id="ARBA00023004"/>
    </source>
</evidence>
<feature type="transmembrane region" description="Helical" evidence="14">
    <location>
        <begin position="441"/>
        <end position="463"/>
    </location>
</feature>
<dbReference type="Proteomes" id="UP000231279">
    <property type="component" value="Unassembled WGS sequence"/>
</dbReference>
<evidence type="ECO:0000256" key="13">
    <source>
        <dbReference type="RuleBase" id="RU000461"/>
    </source>
</evidence>
<accession>A0A2G9HKW8</accession>
<keyword evidence="8 13" id="KW-0560">Oxidoreductase</keyword>
<dbReference type="InterPro" id="IPR001128">
    <property type="entry name" value="Cyt_P450"/>
</dbReference>
<evidence type="ECO:0000256" key="7">
    <source>
        <dbReference type="ARBA" id="ARBA00022989"/>
    </source>
</evidence>
<feature type="transmembrane region" description="Helical" evidence="14">
    <location>
        <begin position="296"/>
        <end position="320"/>
    </location>
</feature>
<evidence type="ECO:0000256" key="12">
    <source>
        <dbReference type="PIRSR" id="PIRSR602401-1"/>
    </source>
</evidence>
<evidence type="ECO:0000313" key="17">
    <source>
        <dbReference type="Proteomes" id="UP000231279"/>
    </source>
</evidence>
<dbReference type="GO" id="GO:0016020">
    <property type="term" value="C:membrane"/>
    <property type="evidence" value="ECO:0007669"/>
    <property type="project" value="UniProtKB-SubCell"/>
</dbReference>
<dbReference type="GO" id="GO:0004497">
    <property type="term" value="F:monooxygenase activity"/>
    <property type="evidence" value="ECO:0007669"/>
    <property type="project" value="UniProtKB-KW"/>
</dbReference>
<feature type="signal peptide" evidence="15">
    <location>
        <begin position="1"/>
        <end position="26"/>
    </location>
</feature>
<evidence type="ECO:0000256" key="6">
    <source>
        <dbReference type="ARBA" id="ARBA00022723"/>
    </source>
</evidence>
<dbReference type="PRINTS" id="PR00385">
    <property type="entry name" value="P450"/>
</dbReference>